<reference evidence="1 2" key="1">
    <citation type="submission" date="2020-05" db="EMBL/GenBank/DDBJ databases">
        <title>Complete genome sequence of Deefgea sp. D17.</title>
        <authorList>
            <person name="Bae J.-W."/>
            <person name="Han J.E."/>
        </authorList>
    </citation>
    <scope>NUCLEOTIDE SEQUENCE [LARGE SCALE GENOMIC DNA]</scope>
    <source>
        <strain evidence="1 2">D17</strain>
    </source>
</reference>
<dbReference type="Gene3D" id="3.30.1930.10">
    <property type="entry name" value="capsid protein of prophage domain"/>
    <property type="match status" value="1"/>
</dbReference>
<dbReference type="Proteomes" id="UP000504844">
    <property type="component" value="Chromosome"/>
</dbReference>
<name>A0A6M8SRQ0_9NEIS</name>
<evidence type="ECO:0000313" key="1">
    <source>
        <dbReference type="EMBL" id="QKJ68033.1"/>
    </source>
</evidence>
<dbReference type="HAMAP" id="MF_04133">
    <property type="entry name" value="CAPSID_LAMBDA"/>
    <property type="match status" value="1"/>
</dbReference>
<dbReference type="InterPro" id="IPR005564">
    <property type="entry name" value="Major_capsid_GpE"/>
</dbReference>
<organism evidence="1 2">
    <name type="scientific">Deefgea piscis</name>
    <dbReference type="NCBI Taxonomy" id="2739061"/>
    <lineage>
        <taxon>Bacteria</taxon>
        <taxon>Pseudomonadati</taxon>
        <taxon>Pseudomonadota</taxon>
        <taxon>Betaproteobacteria</taxon>
        <taxon>Neisseriales</taxon>
        <taxon>Chitinibacteraceae</taxon>
        <taxon>Deefgea</taxon>
    </lineage>
</organism>
<dbReference type="AlphaFoldDB" id="A0A6M8SRQ0"/>
<dbReference type="Pfam" id="PF03864">
    <property type="entry name" value="Phage_cap_E"/>
    <property type="match status" value="1"/>
</dbReference>
<proteinExistence type="inferred from homology"/>
<dbReference type="RefSeq" id="WP_173534534.1">
    <property type="nucleotide sequence ID" value="NZ_CP054143.1"/>
</dbReference>
<dbReference type="Gene3D" id="3.15.30.10">
    <property type="entry name" value="putative capsid protein of prophage domain like"/>
    <property type="match status" value="1"/>
</dbReference>
<keyword evidence="2" id="KW-1185">Reference proteome</keyword>
<dbReference type="EMBL" id="CP054143">
    <property type="protein sequence ID" value="QKJ68033.1"/>
    <property type="molecule type" value="Genomic_DNA"/>
</dbReference>
<dbReference type="KEGG" id="dee:HQN60_15615"/>
<accession>A0A6M8SRQ0</accession>
<protein>
    <submittedName>
        <fullName evidence="1">Major capsid protein</fullName>
    </submittedName>
</protein>
<sequence>MDIFNTAVLGHVVSALPMPSNFLLSTFFPFEQRETTEEIHFEVEGGRRRMAPFVSPLVAGKVVSDNGRVVNSLKPAYIKDKRRFDPSAPLRRALGETIGGNYTPEQRLQINLRTSLADQIKMVNRRLEWMAKEVLLYGKVTIVGDNYPAALVDFQRDAALRVVKGAGSKWSDAGVNPLDDLQNWALLVLQKSGAYPDKVVLDPDAWKVFRNNAAVKERWNSLNSNIAKLTPAAVGEGGKYMGSIDGFEIYTYAEWFVDPMDDVEKAMFPSGSVVMSSSAGLEGYRAFGAIRDEESGYQALPYFSKSWLEKDPSVRWLLMQSAPLIVPYRVNASLSASVL</sequence>
<evidence type="ECO:0000313" key="2">
    <source>
        <dbReference type="Proteomes" id="UP000504844"/>
    </source>
</evidence>
<gene>
    <name evidence="1" type="ORF">HQN60_15615</name>
</gene>